<dbReference type="PROSITE" id="PS51257">
    <property type="entry name" value="PROKAR_LIPOPROTEIN"/>
    <property type="match status" value="1"/>
</dbReference>
<reference evidence="2 3" key="1">
    <citation type="submission" date="2016-10" db="EMBL/GenBank/DDBJ databases">
        <authorList>
            <person name="de Groot N.N."/>
        </authorList>
    </citation>
    <scope>NUCLEOTIDE SEQUENCE [LARGE SCALE GENOMIC DNA]</scope>
    <source>
        <strain evidence="2 3">DSM 1801</strain>
    </source>
</reference>
<keyword evidence="3" id="KW-1185">Reference proteome</keyword>
<organism evidence="2 3">
    <name type="scientific">[Clostridium] polysaccharolyticum</name>
    <dbReference type="NCBI Taxonomy" id="29364"/>
    <lineage>
        <taxon>Bacteria</taxon>
        <taxon>Bacillati</taxon>
        <taxon>Bacillota</taxon>
        <taxon>Clostridia</taxon>
        <taxon>Lachnospirales</taxon>
        <taxon>Lachnospiraceae</taxon>
    </lineage>
</organism>
<accession>A0A1H9ZW14</accession>
<protein>
    <recommendedName>
        <fullName evidence="4">Lipoprotein</fullName>
    </recommendedName>
</protein>
<name>A0A1H9ZW14_9FIRM</name>
<evidence type="ECO:0008006" key="4">
    <source>
        <dbReference type="Google" id="ProtNLM"/>
    </source>
</evidence>
<dbReference type="RefSeq" id="WP_092476706.1">
    <property type="nucleotide sequence ID" value="NZ_FOHN01000004.1"/>
</dbReference>
<evidence type="ECO:0000256" key="1">
    <source>
        <dbReference type="SAM" id="MobiDB-lite"/>
    </source>
</evidence>
<dbReference type="AlphaFoldDB" id="A0A1H9ZW14"/>
<dbReference type="Proteomes" id="UP000199800">
    <property type="component" value="Unassembled WGS sequence"/>
</dbReference>
<proteinExistence type="predicted"/>
<dbReference type="OrthoDB" id="9802881at2"/>
<dbReference type="EMBL" id="FOHN01000004">
    <property type="protein sequence ID" value="SES85908.1"/>
    <property type="molecule type" value="Genomic_DNA"/>
</dbReference>
<evidence type="ECO:0000313" key="3">
    <source>
        <dbReference type="Proteomes" id="UP000199800"/>
    </source>
</evidence>
<evidence type="ECO:0000313" key="2">
    <source>
        <dbReference type="EMBL" id="SES85908.1"/>
    </source>
</evidence>
<gene>
    <name evidence="2" type="ORF">SAMN04487772_104139</name>
</gene>
<sequence>MKKYKSFVILLVMSLLIGLTGCSSLEKKDKDTARQEELAVTEQGDAEEETNLSPYYTFDDKGQDVLAAMFFLGGDNQEMNRNLKEFNKNHNIPDGSFQIVAEHDNCEWYAIIPKYIGTKLKVEQVNLNEESGNLEVSNLLTETEQPVLLCCNKSDIVPSAQVTITYKEEIITYNPFLSLESGKLSKVERVYTEE</sequence>
<feature type="region of interest" description="Disordered" evidence="1">
    <location>
        <begin position="33"/>
        <end position="53"/>
    </location>
</feature>